<dbReference type="EMBL" id="CAJOBD010001427">
    <property type="protein sequence ID" value="CAF3798473.1"/>
    <property type="molecule type" value="Genomic_DNA"/>
</dbReference>
<reference evidence="2" key="1">
    <citation type="submission" date="2021-02" db="EMBL/GenBank/DDBJ databases">
        <authorList>
            <person name="Nowell W R."/>
        </authorList>
    </citation>
    <scope>NUCLEOTIDE SEQUENCE</scope>
</reference>
<sequence length="537" mass="63510">MEHSFIQLIDLPDEILVNIFKKLNDVEVLYSLMGVNQRLSKIVCDSMFTNRLTLLRYLWNGFIFPLSRIVLDRFCLQILPEIHHKIQWLNLESLSMERILFAADYPNLRGLGLYNINQKTAVHFFMGEQILTRTFKNQISTVIITISNKKEDLSAKIEIMTVCSHIFTAFPNLLYLNFHQSSDRQIDRLSFDCQIPMFCSTLLELHIKVQRFDDILYLLDGRFNKLCIFYVDVINIACTRTSLPMINNNERLSNMKCFSMTSSCETCFYDELIVPLLQRMLNLEKLVLNFAANCQKTFIDGNNLKTNIFNHMSRLNIFTFNIRSKISFYDQMNLLSNEDIKNTLTNLGDDYKINCCVDYFPKEKTGQCHIYSYPYSLTYYDNITNNFSGGLFKYVHNVSLFDERPFEHEFFIRITHAFPFLKQLTINNLTPQNHKQYENLNNNQDLPIIKYPYLTELDFIDVHDDYIEQFLVNTKTYLSNYIHTIIDYNSLQRVTHNFTREATRINCYKFSRLIFCDVLDLPKHIVDYFPHAEIIIF</sequence>
<gene>
    <name evidence="4" type="ORF">JBS370_LOCUS15163</name>
    <name evidence="3" type="ORF">JXQ802_LOCUS31922</name>
    <name evidence="2" type="ORF">ZHD862_LOCUS16535</name>
</gene>
<keyword evidence="6" id="KW-1185">Reference proteome</keyword>
<evidence type="ECO:0000259" key="1">
    <source>
        <dbReference type="PROSITE" id="PS50181"/>
    </source>
</evidence>
<organism evidence="2 5">
    <name type="scientific">Rotaria sordida</name>
    <dbReference type="NCBI Taxonomy" id="392033"/>
    <lineage>
        <taxon>Eukaryota</taxon>
        <taxon>Metazoa</taxon>
        <taxon>Spiralia</taxon>
        <taxon>Gnathifera</taxon>
        <taxon>Rotifera</taxon>
        <taxon>Eurotatoria</taxon>
        <taxon>Bdelloidea</taxon>
        <taxon>Philodinida</taxon>
        <taxon>Philodinidae</taxon>
        <taxon>Rotaria</taxon>
    </lineage>
</organism>
<name>A0A814MI20_9BILA</name>
<feature type="domain" description="F-box" evidence="1">
    <location>
        <begin position="5"/>
        <end position="52"/>
    </location>
</feature>
<proteinExistence type="predicted"/>
<dbReference type="Pfam" id="PF00646">
    <property type="entry name" value="F-box"/>
    <property type="match status" value="1"/>
</dbReference>
<protein>
    <recommendedName>
        <fullName evidence="1">F-box domain-containing protein</fullName>
    </recommendedName>
</protein>
<dbReference type="SUPFAM" id="SSF81383">
    <property type="entry name" value="F-box domain"/>
    <property type="match status" value="1"/>
</dbReference>
<dbReference type="PROSITE" id="PS50181">
    <property type="entry name" value="FBOX"/>
    <property type="match status" value="1"/>
</dbReference>
<dbReference type="AlphaFoldDB" id="A0A814MI20"/>
<dbReference type="Proteomes" id="UP000663870">
    <property type="component" value="Unassembled WGS sequence"/>
</dbReference>
<dbReference type="Proteomes" id="UP000663864">
    <property type="component" value="Unassembled WGS sequence"/>
</dbReference>
<dbReference type="InterPro" id="IPR001810">
    <property type="entry name" value="F-box_dom"/>
</dbReference>
<comment type="caution">
    <text evidence="2">The sequence shown here is derived from an EMBL/GenBank/DDBJ whole genome shotgun (WGS) entry which is preliminary data.</text>
</comment>
<evidence type="ECO:0000313" key="5">
    <source>
        <dbReference type="Proteomes" id="UP000663864"/>
    </source>
</evidence>
<evidence type="ECO:0000313" key="2">
    <source>
        <dbReference type="EMBL" id="CAF1080042.1"/>
    </source>
</evidence>
<evidence type="ECO:0000313" key="4">
    <source>
        <dbReference type="EMBL" id="CAF3798473.1"/>
    </source>
</evidence>
<dbReference type="Proteomes" id="UP000663836">
    <property type="component" value="Unassembled WGS sequence"/>
</dbReference>
<dbReference type="InterPro" id="IPR036047">
    <property type="entry name" value="F-box-like_dom_sf"/>
</dbReference>
<evidence type="ECO:0000313" key="6">
    <source>
        <dbReference type="Proteomes" id="UP000663870"/>
    </source>
</evidence>
<dbReference type="EMBL" id="CAJNOT010000785">
    <property type="protein sequence ID" value="CAF1080042.1"/>
    <property type="molecule type" value="Genomic_DNA"/>
</dbReference>
<dbReference type="EMBL" id="CAJNOL010001379">
    <property type="protein sequence ID" value="CAF1347820.1"/>
    <property type="molecule type" value="Genomic_DNA"/>
</dbReference>
<evidence type="ECO:0000313" key="3">
    <source>
        <dbReference type="EMBL" id="CAF1347820.1"/>
    </source>
</evidence>
<accession>A0A814MI20</accession>